<keyword evidence="2" id="KW-1185">Reference proteome</keyword>
<dbReference type="EMBL" id="CAJNOR010007913">
    <property type="protein sequence ID" value="CAF1625344.1"/>
    <property type="molecule type" value="Genomic_DNA"/>
</dbReference>
<dbReference type="Proteomes" id="UP000663828">
    <property type="component" value="Unassembled WGS sequence"/>
</dbReference>
<proteinExistence type="predicted"/>
<comment type="caution">
    <text evidence="1">The sequence shown here is derived from an EMBL/GenBank/DDBJ whole genome shotgun (WGS) entry which is preliminary data.</text>
</comment>
<name>A0A816CMC1_ADIRI</name>
<accession>A0A816CMC1</accession>
<evidence type="ECO:0000313" key="2">
    <source>
        <dbReference type="Proteomes" id="UP000663828"/>
    </source>
</evidence>
<dbReference type="AlphaFoldDB" id="A0A816CMC1"/>
<reference evidence="1" key="1">
    <citation type="submission" date="2021-02" db="EMBL/GenBank/DDBJ databases">
        <authorList>
            <person name="Nowell W R."/>
        </authorList>
    </citation>
    <scope>NUCLEOTIDE SEQUENCE</scope>
</reference>
<gene>
    <name evidence="1" type="ORF">XAT740_LOCUS50828</name>
</gene>
<protein>
    <submittedName>
        <fullName evidence="1">Uncharacterized protein</fullName>
    </submittedName>
</protein>
<sequence>MTTREKYELLFNPSQNSDENKLKILTELIGGECKQSEKIEYLSYRAKLFSGRFQWEDVLNDISAIETMNGNKLNRSLRGLKIHAEIQMDLRKVREKIGNALASGVEQNKQFHVLMEHLSEDEIVNIIHDSKKNPTNSKRLRN</sequence>
<organism evidence="1 2">
    <name type="scientific">Adineta ricciae</name>
    <name type="common">Rotifer</name>
    <dbReference type="NCBI Taxonomy" id="249248"/>
    <lineage>
        <taxon>Eukaryota</taxon>
        <taxon>Metazoa</taxon>
        <taxon>Spiralia</taxon>
        <taxon>Gnathifera</taxon>
        <taxon>Rotifera</taxon>
        <taxon>Eurotatoria</taxon>
        <taxon>Bdelloidea</taxon>
        <taxon>Adinetida</taxon>
        <taxon>Adinetidae</taxon>
        <taxon>Adineta</taxon>
    </lineage>
</organism>
<evidence type="ECO:0000313" key="1">
    <source>
        <dbReference type="EMBL" id="CAF1625344.1"/>
    </source>
</evidence>